<dbReference type="Gene3D" id="3.30.160.60">
    <property type="entry name" value="Classic Zinc Finger"/>
    <property type="match status" value="2"/>
</dbReference>
<evidence type="ECO:0000313" key="13">
    <source>
        <dbReference type="EMBL" id="NXD02845.1"/>
    </source>
</evidence>
<keyword evidence="7" id="KW-0238">DNA-binding</keyword>
<dbReference type="GO" id="GO:0008270">
    <property type="term" value="F:zinc ion binding"/>
    <property type="evidence" value="ECO:0007669"/>
    <property type="project" value="UniProtKB-KW"/>
</dbReference>
<evidence type="ECO:0000256" key="10">
    <source>
        <dbReference type="PROSITE-ProRule" id="PRU00042"/>
    </source>
</evidence>
<evidence type="ECO:0000313" key="14">
    <source>
        <dbReference type="Proteomes" id="UP000611277"/>
    </source>
</evidence>
<feature type="non-terminal residue" evidence="13">
    <location>
        <position position="158"/>
    </location>
</feature>
<feature type="compositionally biased region" description="Basic and acidic residues" evidence="11">
    <location>
        <begin position="1"/>
        <end position="10"/>
    </location>
</feature>
<keyword evidence="2" id="KW-0479">Metal-binding</keyword>
<dbReference type="PROSITE" id="PS00028">
    <property type="entry name" value="ZINC_FINGER_C2H2_1"/>
    <property type="match status" value="2"/>
</dbReference>
<dbReference type="PANTHER" id="PTHR47772">
    <property type="entry name" value="ZINC FINGER PROTEIN 200"/>
    <property type="match status" value="1"/>
</dbReference>
<dbReference type="AlphaFoldDB" id="A0A851SJ14"/>
<feature type="domain" description="C2H2-type" evidence="12">
    <location>
        <begin position="76"/>
        <end position="103"/>
    </location>
</feature>
<keyword evidence="14" id="KW-1185">Reference proteome</keyword>
<dbReference type="InterPro" id="IPR050636">
    <property type="entry name" value="C2H2-ZF_domain-containing"/>
</dbReference>
<feature type="region of interest" description="Disordered" evidence="11">
    <location>
        <begin position="1"/>
        <end position="75"/>
    </location>
</feature>
<gene>
    <name evidence="13" type="primary">Znf99</name>
    <name evidence="13" type="ORF">CERFAM_R14422</name>
</gene>
<keyword evidence="6" id="KW-0805">Transcription regulation</keyword>
<evidence type="ECO:0000256" key="1">
    <source>
        <dbReference type="ARBA" id="ARBA00004123"/>
    </source>
</evidence>
<feature type="domain" description="C2H2-type" evidence="12">
    <location>
        <begin position="104"/>
        <end position="131"/>
    </location>
</feature>
<evidence type="ECO:0000256" key="7">
    <source>
        <dbReference type="ARBA" id="ARBA00023125"/>
    </source>
</evidence>
<dbReference type="InterPro" id="IPR036236">
    <property type="entry name" value="Znf_C2H2_sf"/>
</dbReference>
<dbReference type="SUPFAM" id="SSF57667">
    <property type="entry name" value="beta-beta-alpha zinc fingers"/>
    <property type="match status" value="1"/>
</dbReference>
<keyword evidence="3" id="KW-0677">Repeat</keyword>
<keyword evidence="9" id="KW-0539">Nucleus</keyword>
<evidence type="ECO:0000256" key="6">
    <source>
        <dbReference type="ARBA" id="ARBA00023015"/>
    </source>
</evidence>
<keyword evidence="8" id="KW-0804">Transcription</keyword>
<dbReference type="Proteomes" id="UP000611277">
    <property type="component" value="Unassembled WGS sequence"/>
</dbReference>
<evidence type="ECO:0000256" key="11">
    <source>
        <dbReference type="SAM" id="MobiDB-lite"/>
    </source>
</evidence>
<reference evidence="13" key="1">
    <citation type="submission" date="2019-09" db="EMBL/GenBank/DDBJ databases">
        <title>Bird 10,000 Genomes (B10K) Project - Family phase.</title>
        <authorList>
            <person name="Zhang G."/>
        </authorList>
    </citation>
    <scope>NUCLEOTIDE SEQUENCE</scope>
    <source>
        <strain evidence="13">OUT-0039</strain>
        <tissue evidence="13">Muscle</tissue>
    </source>
</reference>
<evidence type="ECO:0000256" key="8">
    <source>
        <dbReference type="ARBA" id="ARBA00023163"/>
    </source>
</evidence>
<name>A0A851SJ14_CERFA</name>
<organism evidence="13 14">
    <name type="scientific">Certhia familiaris</name>
    <name type="common">Eurasian treecreeper</name>
    <dbReference type="NCBI Taxonomy" id="73333"/>
    <lineage>
        <taxon>Eukaryota</taxon>
        <taxon>Metazoa</taxon>
        <taxon>Chordata</taxon>
        <taxon>Craniata</taxon>
        <taxon>Vertebrata</taxon>
        <taxon>Euteleostomi</taxon>
        <taxon>Archelosauria</taxon>
        <taxon>Archosauria</taxon>
        <taxon>Dinosauria</taxon>
        <taxon>Saurischia</taxon>
        <taxon>Theropoda</taxon>
        <taxon>Coelurosauria</taxon>
        <taxon>Aves</taxon>
        <taxon>Neognathae</taxon>
        <taxon>Neoaves</taxon>
        <taxon>Telluraves</taxon>
        <taxon>Australaves</taxon>
        <taxon>Passeriformes</taxon>
        <taxon>Certhiidae</taxon>
        <taxon>Certhiinae</taxon>
        <taxon>Certhia</taxon>
    </lineage>
</organism>
<comment type="subcellular location">
    <subcellularLocation>
        <location evidence="1">Nucleus</location>
    </subcellularLocation>
</comment>
<accession>A0A851SJ14</accession>
<feature type="non-terminal residue" evidence="13">
    <location>
        <position position="1"/>
    </location>
</feature>
<dbReference type="EMBL" id="WBNC01002348">
    <property type="protein sequence ID" value="NXD02845.1"/>
    <property type="molecule type" value="Genomic_DNA"/>
</dbReference>
<dbReference type="PROSITE" id="PS50157">
    <property type="entry name" value="ZINC_FINGER_C2H2_2"/>
    <property type="match status" value="2"/>
</dbReference>
<evidence type="ECO:0000256" key="4">
    <source>
        <dbReference type="ARBA" id="ARBA00022771"/>
    </source>
</evidence>
<comment type="caution">
    <text evidence="13">The sequence shown here is derived from an EMBL/GenBank/DDBJ whole genome shotgun (WGS) entry which is preliminary data.</text>
</comment>
<keyword evidence="4 10" id="KW-0863">Zinc-finger</keyword>
<dbReference type="GO" id="GO:0003677">
    <property type="term" value="F:DNA binding"/>
    <property type="evidence" value="ECO:0007669"/>
    <property type="project" value="UniProtKB-KW"/>
</dbReference>
<sequence length="158" mass="17409">FAWSSHLDRHMRTHIAAGPAGEEEEEEEGVEAEEEPPPATRKCADCGKSLNHQTDPQRFKHKGTQTPLADPAPQPHRCEQCGKYFTHSSALLKHRQVHGSERLHPCPDCPRRFRCSTALAKHRCSHTQPPKNAADATTPAIEKAAKPYPCGACGKSFG</sequence>
<evidence type="ECO:0000256" key="2">
    <source>
        <dbReference type="ARBA" id="ARBA00022723"/>
    </source>
</evidence>
<dbReference type="FunFam" id="3.30.160.60:FF:001228">
    <property type="entry name" value="Zinc finger protein 236"/>
    <property type="match status" value="1"/>
</dbReference>
<keyword evidence="5" id="KW-0862">Zinc</keyword>
<dbReference type="GO" id="GO:0005634">
    <property type="term" value="C:nucleus"/>
    <property type="evidence" value="ECO:0007669"/>
    <property type="project" value="UniProtKB-SubCell"/>
</dbReference>
<dbReference type="InterPro" id="IPR013087">
    <property type="entry name" value="Znf_C2H2_type"/>
</dbReference>
<evidence type="ECO:0000259" key="12">
    <source>
        <dbReference type="PROSITE" id="PS50157"/>
    </source>
</evidence>
<evidence type="ECO:0000256" key="3">
    <source>
        <dbReference type="ARBA" id="ARBA00022737"/>
    </source>
</evidence>
<evidence type="ECO:0000256" key="5">
    <source>
        <dbReference type="ARBA" id="ARBA00022833"/>
    </source>
</evidence>
<dbReference type="PANTHER" id="PTHR47772:SF10">
    <property type="entry name" value="ZINC FINGER PROTEIN 358"/>
    <property type="match status" value="1"/>
</dbReference>
<proteinExistence type="predicted"/>
<dbReference type="Pfam" id="PF00096">
    <property type="entry name" value="zf-C2H2"/>
    <property type="match status" value="1"/>
</dbReference>
<dbReference type="SMART" id="SM00355">
    <property type="entry name" value="ZnF_C2H2"/>
    <property type="match status" value="2"/>
</dbReference>
<feature type="compositionally biased region" description="Acidic residues" evidence="11">
    <location>
        <begin position="21"/>
        <end position="36"/>
    </location>
</feature>
<protein>
    <submittedName>
        <fullName evidence="13">ZNF99 protein</fullName>
    </submittedName>
</protein>
<evidence type="ECO:0000256" key="9">
    <source>
        <dbReference type="ARBA" id="ARBA00023242"/>
    </source>
</evidence>